<dbReference type="InterPro" id="IPR011992">
    <property type="entry name" value="EF-hand-dom_pair"/>
</dbReference>
<evidence type="ECO:0000256" key="1">
    <source>
        <dbReference type="SAM" id="Coils"/>
    </source>
</evidence>
<dbReference type="Proteomes" id="UP000549394">
    <property type="component" value="Unassembled WGS sequence"/>
</dbReference>
<proteinExistence type="predicted"/>
<dbReference type="PANTHER" id="PTHR47225">
    <property type="entry name" value="EF-HAND CALCIUM-BINDING DOMAIN-CONTAINING PROTEIN 12"/>
    <property type="match status" value="1"/>
</dbReference>
<dbReference type="OrthoDB" id="10005811at2759"/>
<feature type="region of interest" description="Disordered" evidence="2">
    <location>
        <begin position="156"/>
        <end position="182"/>
    </location>
</feature>
<keyword evidence="1" id="KW-0175">Coiled coil</keyword>
<dbReference type="GO" id="GO:0005509">
    <property type="term" value="F:calcium ion binding"/>
    <property type="evidence" value="ECO:0007669"/>
    <property type="project" value="InterPro"/>
</dbReference>
<sequence length="556" mass="65161">MMTNPEDEKDSDEESLDEESFHIKWLFDKHHIGHLPLEEQIKFYKHRNLKPSHIFRFGWKTLGKQTPKRVRIHEAPKFADLNEQKSDLIFLKREQKSAGERRRALEKAKKLEEEEKEHSNWINERKKLREDLKMLDDVEKFIRNKPHATEMEKRVVRRKKENKNLSSIPSTPEVEKEERRRRLKPKTPILARPVPVAIKIIEEYLVENELRLLDLFTHIDKTKDWIITRDQLRSAIRRQNIPISDVDLEDLVLTLDKDLDDCLDYRELARGMTLLKTAKYNAKRREVEESVSQTPDTQSVTPNALFPPEIDNSSKAARITSPEDMVDLRKRDREAKKFVDSPDRTKHLTDTQLQLFKMGKSFIKSGDENLDELCYPSTIGGSSANLANDFKMKQSKELNGLLDSREVPASADAIKRALFIPKDKTKVEIGNHLRFPSHPVQKNNSKHEKTARQQKKEEYENKIAKKLEKKQIHLFPSSTQSEPVITRMKLSTGKAYIHRKIDCWLTMERYQELTKNKPPKYLKPIEIPVWVGKPITNDSVPPGRTSLFQRVPNKYH</sequence>
<evidence type="ECO:0000259" key="3">
    <source>
        <dbReference type="PROSITE" id="PS50222"/>
    </source>
</evidence>
<feature type="compositionally biased region" description="Polar residues" evidence="2">
    <location>
        <begin position="290"/>
        <end position="302"/>
    </location>
</feature>
<accession>A0A7I8V6W6</accession>
<name>A0A7I8V6W6_9ANNE</name>
<dbReference type="PROSITE" id="PS50222">
    <property type="entry name" value="EF_HAND_2"/>
    <property type="match status" value="1"/>
</dbReference>
<feature type="region of interest" description="Disordered" evidence="2">
    <location>
        <begin position="286"/>
        <end position="315"/>
    </location>
</feature>
<dbReference type="PANTHER" id="PTHR47225:SF1">
    <property type="entry name" value="EF-HAND CALCIUM-BINDING DOMAIN-CONTAINING PROTEIN 12"/>
    <property type="match status" value="1"/>
</dbReference>
<organism evidence="4 5">
    <name type="scientific">Dimorphilus gyrociliatus</name>
    <dbReference type="NCBI Taxonomy" id="2664684"/>
    <lineage>
        <taxon>Eukaryota</taxon>
        <taxon>Metazoa</taxon>
        <taxon>Spiralia</taxon>
        <taxon>Lophotrochozoa</taxon>
        <taxon>Annelida</taxon>
        <taxon>Polychaeta</taxon>
        <taxon>Polychaeta incertae sedis</taxon>
        <taxon>Dinophilidae</taxon>
        <taxon>Dimorphilus</taxon>
    </lineage>
</organism>
<feature type="compositionally biased region" description="Basic and acidic residues" evidence="2">
    <location>
        <begin position="445"/>
        <end position="456"/>
    </location>
</feature>
<dbReference type="AlphaFoldDB" id="A0A7I8V6W6"/>
<keyword evidence="5" id="KW-1185">Reference proteome</keyword>
<dbReference type="InterPro" id="IPR002048">
    <property type="entry name" value="EF_hand_dom"/>
</dbReference>
<evidence type="ECO:0000313" key="4">
    <source>
        <dbReference type="EMBL" id="CAD5110926.1"/>
    </source>
</evidence>
<feature type="region of interest" description="Disordered" evidence="2">
    <location>
        <begin position="436"/>
        <end position="456"/>
    </location>
</feature>
<feature type="domain" description="EF-hand" evidence="3">
    <location>
        <begin position="207"/>
        <end position="242"/>
    </location>
</feature>
<gene>
    <name evidence="4" type="ORF">DGYR_LOCUS280</name>
</gene>
<dbReference type="SUPFAM" id="SSF47473">
    <property type="entry name" value="EF-hand"/>
    <property type="match status" value="1"/>
</dbReference>
<reference evidence="4 5" key="1">
    <citation type="submission" date="2020-08" db="EMBL/GenBank/DDBJ databases">
        <authorList>
            <person name="Hejnol A."/>
        </authorList>
    </citation>
    <scope>NUCLEOTIDE SEQUENCE [LARGE SCALE GENOMIC DNA]</scope>
</reference>
<comment type="caution">
    <text evidence="4">The sequence shown here is derived from an EMBL/GenBank/DDBJ whole genome shotgun (WGS) entry which is preliminary data.</text>
</comment>
<feature type="coiled-coil region" evidence="1">
    <location>
        <begin position="94"/>
        <end position="131"/>
    </location>
</feature>
<protein>
    <submittedName>
        <fullName evidence="4">DgyrCDS285</fullName>
    </submittedName>
</protein>
<dbReference type="EMBL" id="CAJFCJ010000001">
    <property type="protein sequence ID" value="CAD5110926.1"/>
    <property type="molecule type" value="Genomic_DNA"/>
</dbReference>
<dbReference type="InterPro" id="IPR042847">
    <property type="entry name" value="EFC12"/>
</dbReference>
<dbReference type="Gene3D" id="1.10.238.10">
    <property type="entry name" value="EF-hand"/>
    <property type="match status" value="1"/>
</dbReference>
<evidence type="ECO:0000313" key="5">
    <source>
        <dbReference type="Proteomes" id="UP000549394"/>
    </source>
</evidence>
<evidence type="ECO:0000256" key="2">
    <source>
        <dbReference type="SAM" id="MobiDB-lite"/>
    </source>
</evidence>